<evidence type="ECO:0000256" key="4">
    <source>
        <dbReference type="ARBA" id="ARBA00023002"/>
    </source>
</evidence>
<dbReference type="PANTHER" id="PTHR21624">
    <property type="entry name" value="STEROL DESATURASE-RELATED PROTEIN"/>
    <property type="match status" value="1"/>
</dbReference>
<dbReference type="EMBL" id="QOWE01000025">
    <property type="protein sequence ID" value="RCR66701.1"/>
    <property type="molecule type" value="Genomic_DNA"/>
</dbReference>
<evidence type="ECO:0000256" key="5">
    <source>
        <dbReference type="ARBA" id="ARBA00023098"/>
    </source>
</evidence>
<organism evidence="9 10">
    <name type="scientific">Larkinella punicea</name>
    <dbReference type="NCBI Taxonomy" id="2315727"/>
    <lineage>
        <taxon>Bacteria</taxon>
        <taxon>Pseudomonadati</taxon>
        <taxon>Bacteroidota</taxon>
        <taxon>Cytophagia</taxon>
        <taxon>Cytophagales</taxon>
        <taxon>Spirosomataceae</taxon>
        <taxon>Larkinella</taxon>
    </lineage>
</organism>
<dbReference type="AlphaFoldDB" id="A0A368JKR3"/>
<keyword evidence="10" id="KW-1185">Reference proteome</keyword>
<name>A0A368JKR3_9BACT</name>
<feature type="transmembrane region" description="Helical" evidence="7">
    <location>
        <begin position="85"/>
        <end position="106"/>
    </location>
</feature>
<protein>
    <submittedName>
        <fullName evidence="9">Sterol desaturase family protein</fullName>
    </submittedName>
</protein>
<reference evidence="9 10" key="1">
    <citation type="submission" date="2018-07" db="EMBL/GenBank/DDBJ databases">
        <title>Genome analysis of Larkinella rosea.</title>
        <authorList>
            <person name="Zhou Z."/>
            <person name="Wang G."/>
        </authorList>
    </citation>
    <scope>NUCLEOTIDE SEQUENCE [LARGE SCALE GENOMIC DNA]</scope>
    <source>
        <strain evidence="10">zzj9</strain>
    </source>
</reference>
<dbReference type="GO" id="GO:0008610">
    <property type="term" value="P:lipid biosynthetic process"/>
    <property type="evidence" value="ECO:0007669"/>
    <property type="project" value="InterPro"/>
</dbReference>
<dbReference type="Proteomes" id="UP000253383">
    <property type="component" value="Unassembled WGS sequence"/>
</dbReference>
<dbReference type="Pfam" id="PF04116">
    <property type="entry name" value="FA_hydroxylase"/>
    <property type="match status" value="1"/>
</dbReference>
<dbReference type="PANTHER" id="PTHR21624:SF1">
    <property type="entry name" value="ALKYLGLYCEROL MONOOXYGENASE"/>
    <property type="match status" value="1"/>
</dbReference>
<dbReference type="GO" id="GO:0005506">
    <property type="term" value="F:iron ion binding"/>
    <property type="evidence" value="ECO:0007669"/>
    <property type="project" value="InterPro"/>
</dbReference>
<proteinExistence type="predicted"/>
<dbReference type="RefSeq" id="WP_114408949.1">
    <property type="nucleotide sequence ID" value="NZ_QOWE01000025.1"/>
</dbReference>
<gene>
    <name evidence="9" type="ORF">DUE52_25735</name>
</gene>
<dbReference type="InterPro" id="IPR006694">
    <property type="entry name" value="Fatty_acid_hydroxylase"/>
</dbReference>
<keyword evidence="3 7" id="KW-1133">Transmembrane helix</keyword>
<dbReference type="OrthoDB" id="9770329at2"/>
<evidence type="ECO:0000256" key="6">
    <source>
        <dbReference type="ARBA" id="ARBA00023136"/>
    </source>
</evidence>
<feature type="transmembrane region" description="Helical" evidence="7">
    <location>
        <begin position="13"/>
        <end position="31"/>
    </location>
</feature>
<keyword evidence="4" id="KW-0560">Oxidoreductase</keyword>
<keyword evidence="2 7" id="KW-0812">Transmembrane</keyword>
<dbReference type="InterPro" id="IPR051689">
    <property type="entry name" value="Sterol_desaturase/TMEM195"/>
</dbReference>
<evidence type="ECO:0000313" key="9">
    <source>
        <dbReference type="EMBL" id="RCR66701.1"/>
    </source>
</evidence>
<evidence type="ECO:0000259" key="8">
    <source>
        <dbReference type="Pfam" id="PF04116"/>
    </source>
</evidence>
<accession>A0A368JKR3</accession>
<dbReference type="GO" id="GO:0006643">
    <property type="term" value="P:membrane lipid metabolic process"/>
    <property type="evidence" value="ECO:0007669"/>
    <property type="project" value="TreeGrafter"/>
</dbReference>
<dbReference type="GO" id="GO:0050479">
    <property type="term" value="F:glyceryl-ether monooxygenase activity"/>
    <property type="evidence" value="ECO:0007669"/>
    <property type="project" value="TreeGrafter"/>
</dbReference>
<dbReference type="GO" id="GO:0016020">
    <property type="term" value="C:membrane"/>
    <property type="evidence" value="ECO:0007669"/>
    <property type="project" value="GOC"/>
</dbReference>
<sequence>MDLQQLEHELLPLTAYAAPVVFGSVLLEFWLTRHDEEHRYQSRDFWSSVGIGAGSLLINAILKTSVFGMALFFYHLTPWRLETRWWTWLLAYALIDFCNYTAHWIAHKQRVWWATHVTHHSSEHLNFSTAFRNSWTQHLKLVFFIPAWVSGINPVVILTCYQIDLLYQFWIHTEMIRKLPRWFEFFFVTPSHHRVHHGSNDRYLDKNFGSSLIIWDRLFGTFQEEDEAPVYGLTKPVESYNPVYLNFHVWIEIGRDLRKAKSAREVFNILFGPPV</sequence>
<dbReference type="GO" id="GO:0012505">
    <property type="term" value="C:endomembrane system"/>
    <property type="evidence" value="ECO:0007669"/>
    <property type="project" value="UniProtKB-SubCell"/>
</dbReference>
<evidence type="ECO:0000313" key="10">
    <source>
        <dbReference type="Proteomes" id="UP000253383"/>
    </source>
</evidence>
<keyword evidence="6 7" id="KW-0472">Membrane</keyword>
<comment type="subcellular location">
    <subcellularLocation>
        <location evidence="1">Endomembrane system</location>
        <topology evidence="1">Multi-pass membrane protein</topology>
    </subcellularLocation>
</comment>
<feature type="transmembrane region" description="Helical" evidence="7">
    <location>
        <begin position="51"/>
        <end position="73"/>
    </location>
</feature>
<feature type="domain" description="Fatty acid hydroxylase" evidence="8">
    <location>
        <begin position="88"/>
        <end position="221"/>
    </location>
</feature>
<evidence type="ECO:0000256" key="2">
    <source>
        <dbReference type="ARBA" id="ARBA00022692"/>
    </source>
</evidence>
<keyword evidence="5" id="KW-0443">Lipid metabolism</keyword>
<comment type="caution">
    <text evidence="9">The sequence shown here is derived from an EMBL/GenBank/DDBJ whole genome shotgun (WGS) entry which is preliminary data.</text>
</comment>
<evidence type="ECO:0000256" key="7">
    <source>
        <dbReference type="SAM" id="Phobius"/>
    </source>
</evidence>
<evidence type="ECO:0000256" key="3">
    <source>
        <dbReference type="ARBA" id="ARBA00022989"/>
    </source>
</evidence>
<evidence type="ECO:0000256" key="1">
    <source>
        <dbReference type="ARBA" id="ARBA00004127"/>
    </source>
</evidence>